<sequence length="407" mass="46883">MEYTTSVDQEIRHLVNGEDRDMPPPCQVLQECQHLPFPEPTSQRPEWLPSLNGKSPSYLALSRRSYGATPLLNFTCDNFYKCEEELRSEQILARNSFIEIFLSALDQSSIWENFTPEEIEAFEQDCGSFNVKSKVFGLDKSLHEMMDHLDDFFFFGALTRVRYEPPTLLQRSPLLKLETGFNTFKGKVTDLYGYQTNYEGADGLASRIVVYTKRFVTSLEAKQDASNIPFKDIVQTLIHEMLHAYLAMFVCERPQSLRNLLNTVGLTGHGPTFMKLQTLITETVRTWHPSLKDMNRDGCRADTAFDTFDHDEEQRAIKEAASKGLLRGFYRLKKDSGHERVQIIGEKLSGGKYKYSVIYRPAASNYRQQNHRQQIDPDADFVDDENDGGYDDSEEYEEDEDDEMNDL</sequence>
<protein>
    <recommendedName>
        <fullName evidence="4">SprT-like domain-containing protein</fullName>
    </recommendedName>
</protein>
<dbReference type="AlphaFoldDB" id="A0A135SML1"/>
<evidence type="ECO:0000313" key="2">
    <source>
        <dbReference type="EMBL" id="KXH37116.1"/>
    </source>
</evidence>
<dbReference type="Proteomes" id="UP000070328">
    <property type="component" value="Unassembled WGS sequence"/>
</dbReference>
<evidence type="ECO:0008006" key="4">
    <source>
        <dbReference type="Google" id="ProtNLM"/>
    </source>
</evidence>
<reference evidence="2 3" key="1">
    <citation type="submission" date="2014-02" db="EMBL/GenBank/DDBJ databases">
        <title>The genome sequence of Colletotrichum simmondsii CBS122122.</title>
        <authorList>
            <person name="Baroncelli R."/>
            <person name="Thon M.R."/>
        </authorList>
    </citation>
    <scope>NUCLEOTIDE SEQUENCE [LARGE SCALE GENOMIC DNA]</scope>
    <source>
        <strain evidence="2 3">CBS122122</strain>
    </source>
</reference>
<feature type="region of interest" description="Disordered" evidence="1">
    <location>
        <begin position="365"/>
        <end position="407"/>
    </location>
</feature>
<name>A0A135SML1_9PEZI</name>
<gene>
    <name evidence="2" type="ORF">CSIM01_00178</name>
</gene>
<comment type="caution">
    <text evidence="2">The sequence shown here is derived from an EMBL/GenBank/DDBJ whole genome shotgun (WGS) entry which is preliminary data.</text>
</comment>
<evidence type="ECO:0000313" key="3">
    <source>
        <dbReference type="Proteomes" id="UP000070328"/>
    </source>
</evidence>
<dbReference type="EMBL" id="JFBX01000510">
    <property type="protein sequence ID" value="KXH37116.1"/>
    <property type="molecule type" value="Genomic_DNA"/>
</dbReference>
<evidence type="ECO:0000256" key="1">
    <source>
        <dbReference type="SAM" id="MobiDB-lite"/>
    </source>
</evidence>
<organism evidence="2 3">
    <name type="scientific">Colletotrichum simmondsii</name>
    <dbReference type="NCBI Taxonomy" id="703756"/>
    <lineage>
        <taxon>Eukaryota</taxon>
        <taxon>Fungi</taxon>
        <taxon>Dikarya</taxon>
        <taxon>Ascomycota</taxon>
        <taxon>Pezizomycotina</taxon>
        <taxon>Sordariomycetes</taxon>
        <taxon>Hypocreomycetidae</taxon>
        <taxon>Glomerellales</taxon>
        <taxon>Glomerellaceae</taxon>
        <taxon>Colletotrichum</taxon>
        <taxon>Colletotrichum acutatum species complex</taxon>
    </lineage>
</organism>
<dbReference type="OrthoDB" id="5236983at2759"/>
<feature type="compositionally biased region" description="Acidic residues" evidence="1">
    <location>
        <begin position="377"/>
        <end position="407"/>
    </location>
</feature>
<proteinExistence type="predicted"/>
<keyword evidence="3" id="KW-1185">Reference proteome</keyword>
<accession>A0A135SML1</accession>